<feature type="modified residue" description="4-aspartylphosphate" evidence="8">
    <location>
        <position position="54"/>
    </location>
</feature>
<evidence type="ECO:0000256" key="4">
    <source>
        <dbReference type="ARBA" id="ARBA00023015"/>
    </source>
</evidence>
<evidence type="ECO:0000256" key="5">
    <source>
        <dbReference type="ARBA" id="ARBA00023125"/>
    </source>
</evidence>
<organism evidence="12 13">
    <name type="scientific">Desulfocucumis palustris</name>
    <dbReference type="NCBI Taxonomy" id="1898651"/>
    <lineage>
        <taxon>Bacteria</taxon>
        <taxon>Bacillati</taxon>
        <taxon>Bacillota</taxon>
        <taxon>Clostridia</taxon>
        <taxon>Eubacteriales</taxon>
        <taxon>Desulfocucumaceae</taxon>
        <taxon>Desulfocucumis</taxon>
    </lineage>
</organism>
<evidence type="ECO:0000256" key="9">
    <source>
        <dbReference type="PROSITE-ProRule" id="PRU01091"/>
    </source>
</evidence>
<feature type="DNA-binding region" description="OmpR/PhoB-type" evidence="9">
    <location>
        <begin position="131"/>
        <end position="230"/>
    </location>
</feature>
<dbReference type="Pfam" id="PF00072">
    <property type="entry name" value="Response_reg"/>
    <property type="match status" value="1"/>
</dbReference>
<dbReference type="FunFam" id="1.10.10.10:FF:000018">
    <property type="entry name" value="DNA-binding response regulator ResD"/>
    <property type="match status" value="1"/>
</dbReference>
<dbReference type="InterPro" id="IPR001789">
    <property type="entry name" value="Sig_transdc_resp-reg_receiver"/>
</dbReference>
<dbReference type="SMART" id="SM00448">
    <property type="entry name" value="REC"/>
    <property type="match status" value="1"/>
</dbReference>
<dbReference type="OrthoDB" id="9790442at2"/>
<dbReference type="GO" id="GO:0032993">
    <property type="term" value="C:protein-DNA complex"/>
    <property type="evidence" value="ECO:0007669"/>
    <property type="project" value="TreeGrafter"/>
</dbReference>
<dbReference type="Gene3D" id="3.40.50.2300">
    <property type="match status" value="1"/>
</dbReference>
<dbReference type="Gene3D" id="6.10.250.690">
    <property type="match status" value="1"/>
</dbReference>
<dbReference type="SMART" id="SM00862">
    <property type="entry name" value="Trans_reg_C"/>
    <property type="match status" value="1"/>
</dbReference>
<keyword evidence="3" id="KW-0902">Two-component regulatory system</keyword>
<gene>
    <name evidence="12" type="ORF">DCCM_2479</name>
</gene>
<dbReference type="EMBL" id="BFAV01000098">
    <property type="protein sequence ID" value="GBF33378.1"/>
    <property type="molecule type" value="Genomic_DNA"/>
</dbReference>
<dbReference type="SUPFAM" id="SSF52172">
    <property type="entry name" value="CheY-like"/>
    <property type="match status" value="1"/>
</dbReference>
<keyword evidence="5 9" id="KW-0238">DNA-binding</keyword>
<evidence type="ECO:0000259" key="11">
    <source>
        <dbReference type="PROSITE" id="PS51755"/>
    </source>
</evidence>
<evidence type="ECO:0000256" key="1">
    <source>
        <dbReference type="ARBA" id="ARBA00018672"/>
    </source>
</evidence>
<name>A0A2L2XB16_9FIRM</name>
<dbReference type="CDD" id="cd00383">
    <property type="entry name" value="trans_reg_C"/>
    <property type="match status" value="1"/>
</dbReference>
<dbReference type="InterPro" id="IPR036388">
    <property type="entry name" value="WH-like_DNA-bd_sf"/>
</dbReference>
<protein>
    <recommendedName>
        <fullName evidence="1">Stage 0 sporulation protein A homolog</fullName>
    </recommendedName>
</protein>
<evidence type="ECO:0000256" key="6">
    <source>
        <dbReference type="ARBA" id="ARBA00023163"/>
    </source>
</evidence>
<dbReference type="PANTHER" id="PTHR48111:SF40">
    <property type="entry name" value="PHOSPHATE REGULON TRANSCRIPTIONAL REGULATORY PROTEIN PHOB"/>
    <property type="match status" value="1"/>
</dbReference>
<dbReference type="GO" id="GO:0005829">
    <property type="term" value="C:cytosol"/>
    <property type="evidence" value="ECO:0007669"/>
    <property type="project" value="TreeGrafter"/>
</dbReference>
<dbReference type="GO" id="GO:0000976">
    <property type="term" value="F:transcription cis-regulatory region binding"/>
    <property type="evidence" value="ECO:0007669"/>
    <property type="project" value="TreeGrafter"/>
</dbReference>
<evidence type="ECO:0000256" key="8">
    <source>
        <dbReference type="PROSITE-ProRule" id="PRU00169"/>
    </source>
</evidence>
<dbReference type="InterPro" id="IPR016032">
    <property type="entry name" value="Sig_transdc_resp-reg_C-effctor"/>
</dbReference>
<dbReference type="PROSITE" id="PS51755">
    <property type="entry name" value="OMPR_PHOB"/>
    <property type="match status" value="1"/>
</dbReference>
<proteinExistence type="predicted"/>
<dbReference type="FunFam" id="3.40.50.2300:FF:000001">
    <property type="entry name" value="DNA-binding response regulator PhoB"/>
    <property type="match status" value="1"/>
</dbReference>
<feature type="domain" description="OmpR/PhoB-type" evidence="11">
    <location>
        <begin position="131"/>
        <end position="230"/>
    </location>
</feature>
<evidence type="ECO:0000256" key="7">
    <source>
        <dbReference type="ARBA" id="ARBA00024867"/>
    </source>
</evidence>
<dbReference type="PANTHER" id="PTHR48111">
    <property type="entry name" value="REGULATOR OF RPOS"/>
    <property type="match status" value="1"/>
</dbReference>
<keyword evidence="13" id="KW-1185">Reference proteome</keyword>
<evidence type="ECO:0000256" key="2">
    <source>
        <dbReference type="ARBA" id="ARBA00022553"/>
    </source>
</evidence>
<dbReference type="Gene3D" id="1.10.10.10">
    <property type="entry name" value="Winged helix-like DNA-binding domain superfamily/Winged helix DNA-binding domain"/>
    <property type="match status" value="1"/>
</dbReference>
<reference evidence="13" key="1">
    <citation type="submission" date="2018-02" db="EMBL/GenBank/DDBJ databases">
        <title>Genome sequence of Desulfocucumis palustris strain NAW-5.</title>
        <authorList>
            <person name="Watanabe M."/>
            <person name="Kojima H."/>
            <person name="Fukui M."/>
        </authorList>
    </citation>
    <scope>NUCLEOTIDE SEQUENCE [LARGE SCALE GENOMIC DNA]</scope>
    <source>
        <strain evidence="13">NAW-5</strain>
    </source>
</reference>
<dbReference type="GO" id="GO:0000156">
    <property type="term" value="F:phosphorelay response regulator activity"/>
    <property type="evidence" value="ECO:0007669"/>
    <property type="project" value="TreeGrafter"/>
</dbReference>
<dbReference type="AlphaFoldDB" id="A0A2L2XB16"/>
<keyword evidence="4" id="KW-0805">Transcription regulation</keyword>
<evidence type="ECO:0000313" key="13">
    <source>
        <dbReference type="Proteomes" id="UP000239549"/>
    </source>
</evidence>
<feature type="domain" description="Response regulatory" evidence="10">
    <location>
        <begin position="5"/>
        <end position="118"/>
    </location>
</feature>
<dbReference type="SUPFAM" id="SSF46894">
    <property type="entry name" value="C-terminal effector domain of the bipartite response regulators"/>
    <property type="match status" value="1"/>
</dbReference>
<keyword evidence="6" id="KW-0804">Transcription</keyword>
<dbReference type="InterPro" id="IPR039420">
    <property type="entry name" value="WalR-like"/>
</dbReference>
<evidence type="ECO:0000259" key="10">
    <source>
        <dbReference type="PROSITE" id="PS50110"/>
    </source>
</evidence>
<keyword evidence="2 8" id="KW-0597">Phosphoprotein</keyword>
<dbReference type="CDD" id="cd17574">
    <property type="entry name" value="REC_OmpR"/>
    <property type="match status" value="1"/>
</dbReference>
<dbReference type="PROSITE" id="PS50110">
    <property type="entry name" value="RESPONSE_REGULATORY"/>
    <property type="match status" value="1"/>
</dbReference>
<comment type="function">
    <text evidence="7">May play the central regulatory role in sporulation. It may be an element of the effector pathway responsible for the activation of sporulation genes in response to nutritional stress. Spo0A may act in concert with spo0H (a sigma factor) to control the expression of some genes that are critical to the sporulation process.</text>
</comment>
<sequence>MTAEKILVVDDEPEICELISINLTNNGFIALLADNGAKALEMVKNHNPDLIILDVLLPGPNGFQICQELRKNTDIPILFLSCKDDDTDKILGLTIGGDEYISKPFSPGVLVARVKAHLRRSRMLKNTKQENTVLAFPGLLIDLTSHTVMVNDKPVFLSAKEFQLLVLLARNPNRVINIEELYQNLWSSQSFGDTRTVMVHISNLRKKIEKDPTKPGFITTIRGVGYKFNG</sequence>
<evidence type="ECO:0000313" key="12">
    <source>
        <dbReference type="EMBL" id="GBF33378.1"/>
    </source>
</evidence>
<comment type="caution">
    <text evidence="12">The sequence shown here is derived from an EMBL/GenBank/DDBJ whole genome shotgun (WGS) entry which is preliminary data.</text>
</comment>
<dbReference type="InterPro" id="IPR001867">
    <property type="entry name" value="OmpR/PhoB-type_DNA-bd"/>
</dbReference>
<evidence type="ECO:0000256" key="3">
    <source>
        <dbReference type="ARBA" id="ARBA00023012"/>
    </source>
</evidence>
<accession>A0A2L2XB16</accession>
<dbReference type="GO" id="GO:0006355">
    <property type="term" value="P:regulation of DNA-templated transcription"/>
    <property type="evidence" value="ECO:0007669"/>
    <property type="project" value="InterPro"/>
</dbReference>
<dbReference type="Pfam" id="PF00486">
    <property type="entry name" value="Trans_reg_C"/>
    <property type="match status" value="1"/>
</dbReference>
<dbReference type="Proteomes" id="UP000239549">
    <property type="component" value="Unassembled WGS sequence"/>
</dbReference>
<dbReference type="RefSeq" id="WP_104371786.1">
    <property type="nucleotide sequence ID" value="NZ_BFAV01000098.1"/>
</dbReference>
<dbReference type="InterPro" id="IPR011006">
    <property type="entry name" value="CheY-like_superfamily"/>
</dbReference>